<evidence type="ECO:0000313" key="3">
    <source>
        <dbReference type="Proteomes" id="UP001165122"/>
    </source>
</evidence>
<reference evidence="3" key="1">
    <citation type="journal article" date="2023" name="Commun. Biol.">
        <title>Genome analysis of Parmales, the sister group of diatoms, reveals the evolutionary specialization of diatoms from phago-mixotrophs to photoautotrophs.</title>
        <authorList>
            <person name="Ban H."/>
            <person name="Sato S."/>
            <person name="Yoshikawa S."/>
            <person name="Yamada K."/>
            <person name="Nakamura Y."/>
            <person name="Ichinomiya M."/>
            <person name="Sato N."/>
            <person name="Blanc-Mathieu R."/>
            <person name="Endo H."/>
            <person name="Kuwata A."/>
            <person name="Ogata H."/>
        </authorList>
    </citation>
    <scope>NUCLEOTIDE SEQUENCE [LARGE SCALE GENOMIC DNA]</scope>
    <source>
        <strain evidence="3">NIES 3700</strain>
    </source>
</reference>
<proteinExistence type="predicted"/>
<keyword evidence="1" id="KW-0472">Membrane</keyword>
<comment type="caution">
    <text evidence="2">The sequence shown here is derived from an EMBL/GenBank/DDBJ whole genome shotgun (WGS) entry which is preliminary data.</text>
</comment>
<dbReference type="EMBL" id="BRXW01000510">
    <property type="protein sequence ID" value="GMH61665.1"/>
    <property type="molecule type" value="Genomic_DNA"/>
</dbReference>
<protein>
    <submittedName>
        <fullName evidence="2">Uncharacterized protein</fullName>
    </submittedName>
</protein>
<dbReference type="AlphaFoldDB" id="A0A9W7A275"/>
<evidence type="ECO:0000313" key="2">
    <source>
        <dbReference type="EMBL" id="GMH61665.1"/>
    </source>
</evidence>
<keyword evidence="3" id="KW-1185">Reference proteome</keyword>
<dbReference type="Proteomes" id="UP001165122">
    <property type="component" value="Unassembled WGS sequence"/>
</dbReference>
<feature type="transmembrane region" description="Helical" evidence="1">
    <location>
        <begin position="36"/>
        <end position="56"/>
    </location>
</feature>
<name>A0A9W7A275_9STRA</name>
<keyword evidence="1" id="KW-0812">Transmembrane</keyword>
<sequence length="94" mass="10795">MSGPYMFSLSRFGLMLKEFEYNGKYGEVSSSDPSEVIVPAMFMLLNPLIYTVTYALSKERSKGQARLLEVYGYHFVFLFSETVLQFLFSKPILP</sequence>
<organism evidence="2 3">
    <name type="scientific">Triparma laevis f. longispina</name>
    <dbReference type="NCBI Taxonomy" id="1714387"/>
    <lineage>
        <taxon>Eukaryota</taxon>
        <taxon>Sar</taxon>
        <taxon>Stramenopiles</taxon>
        <taxon>Ochrophyta</taxon>
        <taxon>Bolidophyceae</taxon>
        <taxon>Parmales</taxon>
        <taxon>Triparmaceae</taxon>
        <taxon>Triparma</taxon>
    </lineage>
</organism>
<gene>
    <name evidence="2" type="ORF">TrLO_g9928</name>
</gene>
<feature type="transmembrane region" description="Helical" evidence="1">
    <location>
        <begin position="68"/>
        <end position="88"/>
    </location>
</feature>
<evidence type="ECO:0000256" key="1">
    <source>
        <dbReference type="SAM" id="Phobius"/>
    </source>
</evidence>
<keyword evidence="1" id="KW-1133">Transmembrane helix</keyword>
<accession>A0A9W7A275</accession>